<dbReference type="GO" id="GO:0016491">
    <property type="term" value="F:oxidoreductase activity"/>
    <property type="evidence" value="ECO:0007669"/>
    <property type="project" value="UniProtKB-KW"/>
</dbReference>
<reference evidence="5" key="1">
    <citation type="journal article" date="2013" name="Sci. Rep.">
        <title>Metagenomics uncovers a new group of low GC and ultra-small marine Actinobacteria.</title>
        <authorList>
            <person name="Ghai R."/>
            <person name="Mizuno C.M."/>
            <person name="Picazo A."/>
            <person name="Camacho A."/>
            <person name="Rodriguez-Valera F."/>
        </authorList>
    </citation>
    <scope>NUCLEOTIDE SEQUENCE</scope>
</reference>
<evidence type="ECO:0000313" key="5">
    <source>
        <dbReference type="EMBL" id="AGQ19288.1"/>
    </source>
</evidence>
<keyword evidence="3" id="KW-0560">Oxidoreductase</keyword>
<dbReference type="Gene3D" id="3.40.109.10">
    <property type="entry name" value="NADH Oxidase"/>
    <property type="match status" value="1"/>
</dbReference>
<dbReference type="SUPFAM" id="SSF55469">
    <property type="entry name" value="FMN-dependent nitroreductase-like"/>
    <property type="match status" value="1"/>
</dbReference>
<sequence>MDVFEALYTTRAMRRVKEDPIPEDVIKSIIDSAIRAPSGSNRQDWKFVVVTDKEVREKLSDIYKETWDYYVKSFYNNSEDLGASNLKDKDQIESVKRISNSASWLAENYHKVPLLVLAFSRNDPTGSSIYPAIWNLMLAARGHGIGTCLTTVMSFKTDDVYEVLGIPTDKGWALNATITAGYPLGKWGVAERKPVEEVTYLNKWGESPDWNLTEPLWNY</sequence>
<dbReference type="PANTHER" id="PTHR23026:SF90">
    <property type="entry name" value="IODOTYROSINE DEIODINASE 1"/>
    <property type="match status" value="1"/>
</dbReference>
<organism evidence="5">
    <name type="scientific">Candidatus Actinomarina minuta</name>
    <dbReference type="NCBI Taxonomy" id="1389454"/>
    <lineage>
        <taxon>Bacteria</taxon>
        <taxon>Bacillati</taxon>
        <taxon>Actinomycetota</taxon>
        <taxon>Actinomycetes</taxon>
        <taxon>Candidatus Actinomarinidae</taxon>
        <taxon>Candidatus Actinomarinales</taxon>
        <taxon>Candidatus Actinomarineae</taxon>
        <taxon>Candidatus Actinomarinaceae</taxon>
        <taxon>Candidatus Actinomarina</taxon>
    </lineage>
</organism>
<proteinExistence type="predicted"/>
<dbReference type="Pfam" id="PF00881">
    <property type="entry name" value="Nitroreductase"/>
    <property type="match status" value="1"/>
</dbReference>
<evidence type="ECO:0000256" key="1">
    <source>
        <dbReference type="ARBA" id="ARBA00022630"/>
    </source>
</evidence>
<evidence type="ECO:0000259" key="4">
    <source>
        <dbReference type="Pfam" id="PF00881"/>
    </source>
</evidence>
<keyword evidence="1" id="KW-0285">Flavoprotein</keyword>
<feature type="domain" description="Nitroreductase" evidence="4">
    <location>
        <begin position="10"/>
        <end position="182"/>
    </location>
</feature>
<name>S5DP34_9ACTN</name>
<dbReference type="InterPro" id="IPR050627">
    <property type="entry name" value="Nitroreductase/BluB"/>
</dbReference>
<dbReference type="InterPro" id="IPR029479">
    <property type="entry name" value="Nitroreductase"/>
</dbReference>
<accession>S5DP34</accession>
<keyword evidence="2" id="KW-0288">FMN</keyword>
<dbReference type="AlphaFoldDB" id="S5DP34"/>
<dbReference type="InterPro" id="IPR000415">
    <property type="entry name" value="Nitroreductase-like"/>
</dbReference>
<evidence type="ECO:0000256" key="3">
    <source>
        <dbReference type="ARBA" id="ARBA00023002"/>
    </source>
</evidence>
<evidence type="ECO:0000256" key="2">
    <source>
        <dbReference type="ARBA" id="ARBA00022643"/>
    </source>
</evidence>
<protein>
    <submittedName>
        <fullName evidence="5">Nitroreductase</fullName>
    </submittedName>
</protein>
<dbReference type="PANTHER" id="PTHR23026">
    <property type="entry name" value="NADPH NITROREDUCTASE"/>
    <property type="match status" value="1"/>
</dbReference>
<dbReference type="EMBL" id="KC811128">
    <property type="protein sequence ID" value="AGQ19288.1"/>
    <property type="molecule type" value="Genomic_DNA"/>
</dbReference>